<dbReference type="Proteomes" id="UP000595662">
    <property type="component" value="Chromosome 1"/>
</dbReference>
<evidence type="ECO:0000313" key="1">
    <source>
        <dbReference type="EMBL" id="QQK40458.1"/>
    </source>
</evidence>
<dbReference type="AlphaFoldDB" id="A0A7T6XG13"/>
<accession>A0A7T6XG13</accession>
<dbReference type="RefSeq" id="XP_065955851.1">
    <property type="nucleotide sequence ID" value="XM_066100451.1"/>
</dbReference>
<organism evidence="1 2">
    <name type="scientific">Penicillium digitatum</name>
    <name type="common">Green mold</name>
    <dbReference type="NCBI Taxonomy" id="36651"/>
    <lineage>
        <taxon>Eukaryota</taxon>
        <taxon>Fungi</taxon>
        <taxon>Dikarya</taxon>
        <taxon>Ascomycota</taxon>
        <taxon>Pezizomycotina</taxon>
        <taxon>Eurotiomycetes</taxon>
        <taxon>Eurotiomycetidae</taxon>
        <taxon>Eurotiales</taxon>
        <taxon>Aspergillaceae</taxon>
        <taxon>Penicillium</taxon>
    </lineage>
</organism>
<dbReference type="EMBL" id="CP060774">
    <property type="protein sequence ID" value="QQK40458.1"/>
    <property type="molecule type" value="Genomic_DNA"/>
</dbReference>
<reference evidence="1 2" key="1">
    <citation type="submission" date="2020-08" db="EMBL/GenBank/DDBJ databases">
        <title>The completed genome sequence of the pathogenic ascomycete fungus Penicillium digitatum.</title>
        <authorList>
            <person name="Wang M."/>
        </authorList>
    </citation>
    <scope>NUCLEOTIDE SEQUENCE [LARGE SCALE GENOMIC DNA]</scope>
    <source>
        <strain evidence="1 2">PdW03</strain>
    </source>
</reference>
<protein>
    <submittedName>
        <fullName evidence="1">Uncharacterized protein</fullName>
    </submittedName>
</protein>
<gene>
    <name evidence="1" type="ORF">Pdw03_3312</name>
</gene>
<name>A0A7T6XG13_PENDI</name>
<proteinExistence type="predicted"/>
<evidence type="ECO:0000313" key="2">
    <source>
        <dbReference type="Proteomes" id="UP000595662"/>
    </source>
</evidence>
<sequence length="77" mass="8283">MVTALPTGVPGSSGLEMTYSHVATRSLANAADTTQQTIHENSPLSSFLHLLCQFDPRNNIRTSLRATSFCVVYLVSG</sequence>
<dbReference type="GeneID" id="90952493"/>